<proteinExistence type="predicted"/>
<feature type="region of interest" description="Disordered" evidence="2">
    <location>
        <begin position="45"/>
        <end position="66"/>
    </location>
</feature>
<feature type="coiled-coil region" evidence="1">
    <location>
        <begin position="71"/>
        <end position="98"/>
    </location>
</feature>
<dbReference type="EMBL" id="ML120459">
    <property type="protein sequence ID" value="RPA93137.1"/>
    <property type="molecule type" value="Genomic_DNA"/>
</dbReference>
<evidence type="ECO:0000256" key="1">
    <source>
        <dbReference type="SAM" id="Coils"/>
    </source>
</evidence>
<gene>
    <name evidence="3" type="ORF">L873DRAFT_1793842</name>
</gene>
<evidence type="ECO:0000313" key="3">
    <source>
        <dbReference type="EMBL" id="RPA93137.1"/>
    </source>
</evidence>
<reference evidence="3 4" key="1">
    <citation type="journal article" date="2018" name="Nat. Ecol. Evol.">
        <title>Pezizomycetes genomes reveal the molecular basis of ectomycorrhizal truffle lifestyle.</title>
        <authorList>
            <person name="Murat C."/>
            <person name="Payen T."/>
            <person name="Noel B."/>
            <person name="Kuo A."/>
            <person name="Morin E."/>
            <person name="Chen J."/>
            <person name="Kohler A."/>
            <person name="Krizsan K."/>
            <person name="Balestrini R."/>
            <person name="Da Silva C."/>
            <person name="Montanini B."/>
            <person name="Hainaut M."/>
            <person name="Levati E."/>
            <person name="Barry K.W."/>
            <person name="Belfiori B."/>
            <person name="Cichocki N."/>
            <person name="Clum A."/>
            <person name="Dockter R.B."/>
            <person name="Fauchery L."/>
            <person name="Guy J."/>
            <person name="Iotti M."/>
            <person name="Le Tacon F."/>
            <person name="Lindquist E.A."/>
            <person name="Lipzen A."/>
            <person name="Malagnac F."/>
            <person name="Mello A."/>
            <person name="Molinier V."/>
            <person name="Miyauchi S."/>
            <person name="Poulain J."/>
            <person name="Riccioni C."/>
            <person name="Rubini A."/>
            <person name="Sitrit Y."/>
            <person name="Splivallo R."/>
            <person name="Traeger S."/>
            <person name="Wang M."/>
            <person name="Zifcakova L."/>
            <person name="Wipf D."/>
            <person name="Zambonelli A."/>
            <person name="Paolocci F."/>
            <person name="Nowrousian M."/>
            <person name="Ottonello S."/>
            <person name="Baldrian P."/>
            <person name="Spatafora J.W."/>
            <person name="Henrissat B."/>
            <person name="Nagy L.G."/>
            <person name="Aury J.M."/>
            <person name="Wincker P."/>
            <person name="Grigoriev I.V."/>
            <person name="Bonfante P."/>
            <person name="Martin F.M."/>
        </authorList>
    </citation>
    <scope>NUCLEOTIDE SEQUENCE [LARGE SCALE GENOMIC DNA]</scope>
    <source>
        <strain evidence="3 4">120613-1</strain>
    </source>
</reference>
<name>A0A3N4J779_9PEZI</name>
<evidence type="ECO:0000256" key="2">
    <source>
        <dbReference type="SAM" id="MobiDB-lite"/>
    </source>
</evidence>
<feature type="region of interest" description="Disordered" evidence="2">
    <location>
        <begin position="1"/>
        <end position="32"/>
    </location>
</feature>
<accession>A0A3N4J779</accession>
<keyword evidence="4" id="KW-1185">Reference proteome</keyword>
<dbReference type="Proteomes" id="UP000276215">
    <property type="component" value="Unassembled WGS sequence"/>
</dbReference>
<dbReference type="AlphaFoldDB" id="A0A3N4J779"/>
<sequence length="145" mass="16864">MVELVTHWDQSSTDPEMRKHSQMQAAHLEVDGKRVRKDSMRGLVYQREEEQDGSESGTGYAKSIAPPKKKAKNWAVKVEKDKKELKELEKKADQKHEDIMYRILGLTEEIQEQSTYHSHDALLECEVCEEELVLILEALRKDKEI</sequence>
<organism evidence="3 4">
    <name type="scientific">Choiromyces venosus 120613-1</name>
    <dbReference type="NCBI Taxonomy" id="1336337"/>
    <lineage>
        <taxon>Eukaryota</taxon>
        <taxon>Fungi</taxon>
        <taxon>Dikarya</taxon>
        <taxon>Ascomycota</taxon>
        <taxon>Pezizomycotina</taxon>
        <taxon>Pezizomycetes</taxon>
        <taxon>Pezizales</taxon>
        <taxon>Tuberaceae</taxon>
        <taxon>Choiromyces</taxon>
    </lineage>
</organism>
<protein>
    <submittedName>
        <fullName evidence="3">Uncharacterized protein</fullName>
    </submittedName>
</protein>
<keyword evidence="1" id="KW-0175">Coiled coil</keyword>
<evidence type="ECO:0000313" key="4">
    <source>
        <dbReference type="Proteomes" id="UP000276215"/>
    </source>
</evidence>